<evidence type="ECO:0000256" key="2">
    <source>
        <dbReference type="SAM" id="SignalP"/>
    </source>
</evidence>
<accession>A0ABW5TEK8</accession>
<evidence type="ECO:0000256" key="1">
    <source>
        <dbReference type="ARBA" id="ARBA00022729"/>
    </source>
</evidence>
<dbReference type="Pfam" id="PF18962">
    <property type="entry name" value="Por_Secre_tail"/>
    <property type="match status" value="1"/>
</dbReference>
<dbReference type="NCBIfam" id="TIGR04183">
    <property type="entry name" value="Por_Secre_tail"/>
    <property type="match status" value="1"/>
</dbReference>
<dbReference type="RefSeq" id="WP_380293483.1">
    <property type="nucleotide sequence ID" value="NZ_JBHULY010000039.1"/>
</dbReference>
<dbReference type="InterPro" id="IPR026444">
    <property type="entry name" value="Secre_tail"/>
</dbReference>
<evidence type="ECO:0000259" key="3">
    <source>
        <dbReference type="Pfam" id="PF18962"/>
    </source>
</evidence>
<evidence type="ECO:0000313" key="4">
    <source>
        <dbReference type="EMBL" id="MFD2727531.1"/>
    </source>
</evidence>
<feature type="signal peptide" evidence="2">
    <location>
        <begin position="1"/>
        <end position="20"/>
    </location>
</feature>
<feature type="chain" id="PRO_5045537270" evidence="2">
    <location>
        <begin position="21"/>
        <end position="338"/>
    </location>
</feature>
<reference evidence="5" key="1">
    <citation type="journal article" date="2019" name="Int. J. Syst. Evol. Microbiol.">
        <title>The Global Catalogue of Microorganisms (GCM) 10K type strain sequencing project: providing services to taxonomists for standard genome sequencing and annotation.</title>
        <authorList>
            <consortium name="The Broad Institute Genomics Platform"/>
            <consortium name="The Broad Institute Genome Sequencing Center for Infectious Disease"/>
            <person name="Wu L."/>
            <person name="Ma J."/>
        </authorList>
    </citation>
    <scope>NUCLEOTIDE SEQUENCE [LARGE SCALE GENOMIC DNA]</scope>
    <source>
        <strain evidence="5">KCTC 42398</strain>
    </source>
</reference>
<comment type="caution">
    <text evidence="4">The sequence shown here is derived from an EMBL/GenBank/DDBJ whole genome shotgun (WGS) entry which is preliminary data.</text>
</comment>
<sequence>MKTHLLLPLFLGTFFSFSQGTDIEQFQSATASMYAVVDSTPALDQSTAGADVTWSFNTLTKTGDSSDAHATPTAGEMTTYPGTTLVSTTTVLGGSVNKIYLKDSAGEASFTGLLAEGLELNYNSDNGLIGTFPLSYTDTNGTDAVAGSFNLSGSTPASGTFTGTITAEVDAYGTLNLNDVGAGAYSGQVTRLKIVQSLSLMAVTPLPITATATQTSYFYYDANNTDLVFRTARIEVPLLSVDETVMESLLSSTLSAESSVRNLSTMRIFPNPVKETLNFDLSSTVTIKAIIVSDVTGRKVLSMNTTGSSLNVNGLTAGIYIATLETSKGAVSRKFVKE</sequence>
<gene>
    <name evidence="4" type="ORF">ACFSR8_15000</name>
</gene>
<keyword evidence="1 2" id="KW-0732">Signal</keyword>
<name>A0ABW5TEK8_9FLAO</name>
<organism evidence="4 5">
    <name type="scientific">Hyunsoonleella rubra</name>
    <dbReference type="NCBI Taxonomy" id="1737062"/>
    <lineage>
        <taxon>Bacteria</taxon>
        <taxon>Pseudomonadati</taxon>
        <taxon>Bacteroidota</taxon>
        <taxon>Flavobacteriia</taxon>
        <taxon>Flavobacteriales</taxon>
        <taxon>Flavobacteriaceae</taxon>
    </lineage>
</organism>
<protein>
    <submittedName>
        <fullName evidence="4">T9SS type A sorting domain-containing protein</fullName>
    </submittedName>
</protein>
<dbReference type="Proteomes" id="UP001597476">
    <property type="component" value="Unassembled WGS sequence"/>
</dbReference>
<dbReference type="EMBL" id="JBHULY010000039">
    <property type="protein sequence ID" value="MFD2727531.1"/>
    <property type="molecule type" value="Genomic_DNA"/>
</dbReference>
<feature type="domain" description="Secretion system C-terminal sorting" evidence="3">
    <location>
        <begin position="268"/>
        <end position="336"/>
    </location>
</feature>
<proteinExistence type="predicted"/>
<evidence type="ECO:0000313" key="5">
    <source>
        <dbReference type="Proteomes" id="UP001597476"/>
    </source>
</evidence>
<keyword evidence="5" id="KW-1185">Reference proteome</keyword>